<dbReference type="EMBL" id="JAKRRX010000068">
    <property type="protein sequence ID" value="MCW8334685.1"/>
    <property type="molecule type" value="Genomic_DNA"/>
</dbReference>
<dbReference type="CDD" id="cd01948">
    <property type="entry name" value="EAL"/>
    <property type="match status" value="1"/>
</dbReference>
<reference evidence="8" key="1">
    <citation type="submission" date="2022-02" db="EMBL/GenBank/DDBJ databases">
        <title>Vibrio sp. nov., a new bacterium isolated from Bohai sea, China.</title>
        <authorList>
            <person name="Yuan Y."/>
        </authorList>
    </citation>
    <scope>NUCLEOTIDE SEQUENCE</scope>
    <source>
        <strain evidence="8">DBSS07</strain>
    </source>
</reference>
<dbReference type="SUPFAM" id="SSF141868">
    <property type="entry name" value="EAL domain-like"/>
    <property type="match status" value="1"/>
</dbReference>
<dbReference type="GO" id="GO:0071111">
    <property type="term" value="F:cyclic-guanylate-specific phosphodiesterase activity"/>
    <property type="evidence" value="ECO:0007669"/>
    <property type="project" value="UniProtKB-EC"/>
</dbReference>
<dbReference type="FunFam" id="3.30.70.270:FF:000001">
    <property type="entry name" value="Diguanylate cyclase domain protein"/>
    <property type="match status" value="1"/>
</dbReference>
<dbReference type="CDD" id="cd01949">
    <property type="entry name" value="GGDEF"/>
    <property type="match status" value="1"/>
</dbReference>
<dbReference type="EC" id="3.1.4.52" evidence="2"/>
<protein>
    <recommendedName>
        <fullName evidence="2">cyclic-guanylate-specific phosphodiesterase</fullName>
        <ecNumber evidence="2">3.1.4.52</ecNumber>
    </recommendedName>
</protein>
<feature type="domain" description="EAL" evidence="6">
    <location>
        <begin position="413"/>
        <end position="669"/>
    </location>
</feature>
<dbReference type="NCBIfam" id="TIGR00254">
    <property type="entry name" value="GGDEF"/>
    <property type="match status" value="1"/>
</dbReference>
<evidence type="ECO:0000259" key="6">
    <source>
        <dbReference type="PROSITE" id="PS50883"/>
    </source>
</evidence>
<gene>
    <name evidence="8" type="ORF">MD483_12720</name>
</gene>
<dbReference type="InterPro" id="IPR029787">
    <property type="entry name" value="Nucleotide_cyclase"/>
</dbReference>
<dbReference type="SMART" id="SM00267">
    <property type="entry name" value="GGDEF"/>
    <property type="match status" value="1"/>
</dbReference>
<evidence type="ECO:0000259" key="7">
    <source>
        <dbReference type="PROSITE" id="PS50887"/>
    </source>
</evidence>
<keyword evidence="9" id="KW-1185">Reference proteome</keyword>
<sequence length="686" mass="77933">MQRPKKINSLAFRQAKTVFLVSVILGLCFSFYHILLDLHQEQDRIEEHYQFKLLQNYSNASQAAYHLNHLLAEQVASSLMMDTAIYKVEIIDDFGDTLTQQERVIDSKGSFIQVLSNYLTPSAPVYQAELHQPNSNVVVGLLSFSVNGNNIAQDFLTKTTRVILFDLFRNILLTTILLAFFYYKLSKPIVTLIEWVHSLQDKQKALPIPAQKQNDELSQLATSFHTLWTDREKAEHQLNQLAYYDSLTGLANRSLLLDTLAQSIDTAIKEHRSGVLFYLDLDRFKTINDSLGHTIGDNLLKAIALRMEAWLHSDYIAARIGGDEFAILLPDLQPDKAHDVAKQLLALISNPYSIDDHQLYCTVSVGIAIFPSVGSTNIDVLRQADTALYRAKVAGRNKYMFYEPEMQAQVESFLEIEKGLHEAINKGQLELYYQPQVNEHHQIVGVEALIRWNHPDKGLLPPGVFMPIAEETGQILQIGDWIIEQACYQYANWQQQGILPSTFRRLAINISPLQFSQDSFVDHITQTLSQFNITGEHIELEITESLLLENVESAIQKMANLKEHQLKISIDDFGTGYSSLRYLKHLSVDVLKIDRSFVTQLHMDESDQAIVDTIVMTARRLNLEVIAEGVENANELHALKQLGCDQFQGYLFDKPLPAAELNSRFAHNQYQIPEVEPIGNIKTAHK</sequence>
<evidence type="ECO:0000313" key="8">
    <source>
        <dbReference type="EMBL" id="MCW8334685.1"/>
    </source>
</evidence>
<dbReference type="Proteomes" id="UP001155586">
    <property type="component" value="Unassembled WGS sequence"/>
</dbReference>
<evidence type="ECO:0000256" key="3">
    <source>
        <dbReference type="ARBA" id="ARBA00022636"/>
    </source>
</evidence>
<keyword evidence="5" id="KW-1133">Transmembrane helix</keyword>
<comment type="cofactor">
    <cofactor evidence="1">
        <name>Mg(2+)</name>
        <dbReference type="ChEBI" id="CHEBI:18420"/>
    </cofactor>
</comment>
<evidence type="ECO:0000313" key="9">
    <source>
        <dbReference type="Proteomes" id="UP001155586"/>
    </source>
</evidence>
<evidence type="ECO:0000256" key="4">
    <source>
        <dbReference type="ARBA" id="ARBA00051114"/>
    </source>
</evidence>
<dbReference type="InterPro" id="IPR000160">
    <property type="entry name" value="GGDEF_dom"/>
</dbReference>
<dbReference type="InterPro" id="IPR043128">
    <property type="entry name" value="Rev_trsase/Diguanyl_cyclase"/>
</dbReference>
<organism evidence="8 9">
    <name type="scientific">Vibrio paucivorans</name>
    <dbReference type="NCBI Taxonomy" id="2829489"/>
    <lineage>
        <taxon>Bacteria</taxon>
        <taxon>Pseudomonadati</taxon>
        <taxon>Pseudomonadota</taxon>
        <taxon>Gammaproteobacteria</taxon>
        <taxon>Vibrionales</taxon>
        <taxon>Vibrionaceae</taxon>
        <taxon>Vibrio</taxon>
    </lineage>
</organism>
<dbReference type="Gene3D" id="6.10.340.10">
    <property type="match status" value="1"/>
</dbReference>
<comment type="catalytic activity">
    <reaction evidence="4">
        <text>3',3'-c-di-GMP + H2O = 5'-phosphoguanylyl(3'-&gt;5')guanosine + H(+)</text>
        <dbReference type="Rhea" id="RHEA:24902"/>
        <dbReference type="ChEBI" id="CHEBI:15377"/>
        <dbReference type="ChEBI" id="CHEBI:15378"/>
        <dbReference type="ChEBI" id="CHEBI:58754"/>
        <dbReference type="ChEBI" id="CHEBI:58805"/>
        <dbReference type="EC" id="3.1.4.52"/>
    </reaction>
    <physiologicalReaction direction="left-to-right" evidence="4">
        <dbReference type="Rhea" id="RHEA:24903"/>
    </physiologicalReaction>
</comment>
<dbReference type="InterPro" id="IPR050706">
    <property type="entry name" value="Cyclic-di-GMP_PDE-like"/>
</dbReference>
<comment type="caution">
    <text evidence="8">The sequence shown here is derived from an EMBL/GenBank/DDBJ whole genome shotgun (WGS) entry which is preliminary data.</text>
</comment>
<proteinExistence type="predicted"/>
<dbReference type="PROSITE" id="PS50883">
    <property type="entry name" value="EAL"/>
    <property type="match status" value="1"/>
</dbReference>
<feature type="transmembrane region" description="Helical" evidence="5">
    <location>
        <begin position="18"/>
        <end position="36"/>
    </location>
</feature>
<evidence type="ECO:0000256" key="1">
    <source>
        <dbReference type="ARBA" id="ARBA00001946"/>
    </source>
</evidence>
<dbReference type="PANTHER" id="PTHR33121">
    <property type="entry name" value="CYCLIC DI-GMP PHOSPHODIESTERASE PDEF"/>
    <property type="match status" value="1"/>
</dbReference>
<dbReference type="InterPro" id="IPR035919">
    <property type="entry name" value="EAL_sf"/>
</dbReference>
<dbReference type="RefSeq" id="WP_252030772.1">
    <property type="nucleotide sequence ID" value="NZ_JAKRRX010000068.1"/>
</dbReference>
<dbReference type="SMART" id="SM00052">
    <property type="entry name" value="EAL"/>
    <property type="match status" value="1"/>
</dbReference>
<evidence type="ECO:0000256" key="5">
    <source>
        <dbReference type="SAM" id="Phobius"/>
    </source>
</evidence>
<name>A0A9X3CH87_9VIBR</name>
<dbReference type="PROSITE" id="PS50887">
    <property type="entry name" value="GGDEF"/>
    <property type="match status" value="1"/>
</dbReference>
<dbReference type="SUPFAM" id="SSF55073">
    <property type="entry name" value="Nucleotide cyclase"/>
    <property type="match status" value="1"/>
</dbReference>
<dbReference type="Gene3D" id="3.20.20.450">
    <property type="entry name" value="EAL domain"/>
    <property type="match status" value="1"/>
</dbReference>
<keyword evidence="5" id="KW-0472">Membrane</keyword>
<dbReference type="AlphaFoldDB" id="A0A9X3CH87"/>
<evidence type="ECO:0000256" key="2">
    <source>
        <dbReference type="ARBA" id="ARBA00012282"/>
    </source>
</evidence>
<dbReference type="Pfam" id="PF00990">
    <property type="entry name" value="GGDEF"/>
    <property type="match status" value="1"/>
</dbReference>
<dbReference type="FunFam" id="3.20.20.450:FF:000001">
    <property type="entry name" value="Cyclic di-GMP phosphodiesterase yahA"/>
    <property type="match status" value="1"/>
</dbReference>
<dbReference type="Gene3D" id="3.30.70.270">
    <property type="match status" value="1"/>
</dbReference>
<dbReference type="GO" id="GO:0071732">
    <property type="term" value="P:cellular response to nitric oxide"/>
    <property type="evidence" value="ECO:0007669"/>
    <property type="project" value="UniProtKB-ARBA"/>
</dbReference>
<dbReference type="Pfam" id="PF00563">
    <property type="entry name" value="EAL"/>
    <property type="match status" value="1"/>
</dbReference>
<keyword evidence="5" id="KW-0812">Transmembrane</keyword>
<keyword evidence="3" id="KW-0973">c-di-GMP</keyword>
<dbReference type="PANTHER" id="PTHR33121:SF70">
    <property type="entry name" value="SIGNALING PROTEIN YKOW"/>
    <property type="match status" value="1"/>
</dbReference>
<dbReference type="InterPro" id="IPR001633">
    <property type="entry name" value="EAL_dom"/>
</dbReference>
<feature type="domain" description="GGDEF" evidence="7">
    <location>
        <begin position="272"/>
        <end position="404"/>
    </location>
</feature>
<accession>A0A9X3CH87</accession>